<dbReference type="InterPro" id="IPR017441">
    <property type="entry name" value="Protein_kinase_ATP_BS"/>
</dbReference>
<sequence>MNRYQQLKTLGDGTYGSVNLAKNLEDGSMVAIKRMKKKFYTWEEAVNLREVRSLKKMSHPNIVKLREVVREHDILYFVFEYMKENLYQFMKSQDRYIPENNIRTISFQIIQGLQFMHRQGYFHRDIKPENLLLMGPDLVKIADFGLAREIRSKPPYTDYVSTRWYRAPEVLLRSTNYNAPIDLWAVGCIMAELYRLHPLFPGSTEIDQIFKICSILGTPNRTTWPEGHTLAANMNFRFPQCVATDFPKVLSQASREAIQLMADLMLWNPKKRPTATESLKYPYFTNYSNLGSQTTQKEAMEKLHGDSHFGNHSMPKITKEPSMVKKQSVKSRSEVPSYKEPNFKLDDTVDLMEELLGNAPPAPHLRKEPTKTSIYSGTGRKSSIGNNSSVASFRSRPEKRTSAPKKKEPPAKNLSTYGAMFSDDDGVDSDDDLISDILTSQKKGTTKTKKTEISSDLDELLGLANGDSELDDLENLLSHGAGKSTKPKSNLMHSKTKLNPPRKVVRPAPSDKNKLASRNTGTNWQFDFSPDSPSLDLSSLSKENAGRIDKPVKLVPNKRLTPRDHYLHTARYLPSSGAGSQNPPPPNHQNSQNQNSNNSSHSNNHSSWRYRNTAPSVLPLRANQQRRNPLPQLMPGLGRTNWAAKYR</sequence>
<dbReference type="PANTHER" id="PTHR24055">
    <property type="entry name" value="MITOGEN-ACTIVATED PROTEIN KINASE"/>
    <property type="match status" value="1"/>
</dbReference>
<dbReference type="PROSITE" id="PS00107">
    <property type="entry name" value="PROTEIN_KINASE_ATP"/>
    <property type="match status" value="1"/>
</dbReference>
<gene>
    <name evidence="6" type="ORF">OKIOD_LOCUS10743</name>
</gene>
<dbReference type="InterPro" id="IPR050117">
    <property type="entry name" value="MAPK"/>
</dbReference>
<reference evidence="6 7" key="1">
    <citation type="submission" date="2021-04" db="EMBL/GenBank/DDBJ databases">
        <authorList>
            <person name="Bliznina A."/>
        </authorList>
    </citation>
    <scope>NUCLEOTIDE SEQUENCE [LARGE SCALE GENOMIC DNA]</scope>
</reference>
<dbReference type="CDD" id="cd07830">
    <property type="entry name" value="STKc_MAK_like"/>
    <property type="match status" value="1"/>
</dbReference>
<keyword evidence="7" id="KW-1185">Reference proteome</keyword>
<evidence type="ECO:0000313" key="7">
    <source>
        <dbReference type="Proteomes" id="UP001158576"/>
    </source>
</evidence>
<dbReference type="PROSITE" id="PS50011">
    <property type="entry name" value="PROTEIN_KINASE_DOM"/>
    <property type="match status" value="1"/>
</dbReference>
<organism evidence="6 7">
    <name type="scientific">Oikopleura dioica</name>
    <name type="common">Tunicate</name>
    <dbReference type="NCBI Taxonomy" id="34765"/>
    <lineage>
        <taxon>Eukaryota</taxon>
        <taxon>Metazoa</taxon>
        <taxon>Chordata</taxon>
        <taxon>Tunicata</taxon>
        <taxon>Appendicularia</taxon>
        <taxon>Copelata</taxon>
        <taxon>Oikopleuridae</taxon>
        <taxon>Oikopleura</taxon>
    </lineage>
</organism>
<dbReference type="PROSITE" id="PS00108">
    <property type="entry name" value="PROTEIN_KINASE_ST"/>
    <property type="match status" value="1"/>
</dbReference>
<proteinExistence type="predicted"/>
<dbReference type="Proteomes" id="UP001158576">
    <property type="component" value="Chromosome 1"/>
</dbReference>
<dbReference type="InterPro" id="IPR011009">
    <property type="entry name" value="Kinase-like_dom_sf"/>
</dbReference>
<feature type="domain" description="Protein kinase" evidence="5">
    <location>
        <begin position="4"/>
        <end position="284"/>
    </location>
</feature>
<keyword evidence="1 3" id="KW-0547">Nucleotide-binding</keyword>
<dbReference type="EMBL" id="OU015566">
    <property type="protein sequence ID" value="CAG5105270.1"/>
    <property type="molecule type" value="Genomic_DNA"/>
</dbReference>
<feature type="compositionally biased region" description="Polar residues" evidence="4">
    <location>
        <begin position="516"/>
        <end position="525"/>
    </location>
</feature>
<feature type="compositionally biased region" description="Basic and acidic residues" evidence="4">
    <location>
        <begin position="395"/>
        <end position="410"/>
    </location>
</feature>
<evidence type="ECO:0000259" key="5">
    <source>
        <dbReference type="PROSITE" id="PS50011"/>
    </source>
</evidence>
<keyword evidence="2 3" id="KW-0067">ATP-binding</keyword>
<protein>
    <submittedName>
        <fullName evidence="6">Oidioi.mRNA.OKI2018_I69.chr1.g1978.t1.cds</fullName>
    </submittedName>
</protein>
<dbReference type="InterPro" id="IPR000719">
    <property type="entry name" value="Prot_kinase_dom"/>
</dbReference>
<feature type="compositionally biased region" description="Low complexity" evidence="4">
    <location>
        <begin position="526"/>
        <end position="539"/>
    </location>
</feature>
<feature type="region of interest" description="Disordered" evidence="4">
    <location>
        <begin position="307"/>
        <end position="341"/>
    </location>
</feature>
<evidence type="ECO:0000256" key="3">
    <source>
        <dbReference type="PROSITE-ProRule" id="PRU10141"/>
    </source>
</evidence>
<evidence type="ECO:0000313" key="6">
    <source>
        <dbReference type="EMBL" id="CAG5105270.1"/>
    </source>
</evidence>
<feature type="compositionally biased region" description="Polar residues" evidence="4">
    <location>
        <begin position="371"/>
        <end position="392"/>
    </location>
</feature>
<feature type="binding site" evidence="3">
    <location>
        <position position="33"/>
    </location>
    <ligand>
        <name>ATP</name>
        <dbReference type="ChEBI" id="CHEBI:30616"/>
    </ligand>
</feature>
<evidence type="ECO:0000256" key="1">
    <source>
        <dbReference type="ARBA" id="ARBA00022741"/>
    </source>
</evidence>
<evidence type="ECO:0000256" key="4">
    <source>
        <dbReference type="SAM" id="MobiDB-lite"/>
    </source>
</evidence>
<evidence type="ECO:0000256" key="2">
    <source>
        <dbReference type="ARBA" id="ARBA00022840"/>
    </source>
</evidence>
<dbReference type="InterPro" id="IPR008271">
    <property type="entry name" value="Ser/Thr_kinase_AS"/>
</dbReference>
<feature type="region of interest" description="Disordered" evidence="4">
    <location>
        <begin position="478"/>
        <end position="539"/>
    </location>
</feature>
<feature type="region of interest" description="Disordered" evidence="4">
    <location>
        <begin position="624"/>
        <end position="647"/>
    </location>
</feature>
<dbReference type="Gene3D" id="3.30.200.20">
    <property type="entry name" value="Phosphorylase Kinase, domain 1"/>
    <property type="match status" value="1"/>
</dbReference>
<dbReference type="SMART" id="SM00220">
    <property type="entry name" value="S_TKc"/>
    <property type="match status" value="1"/>
</dbReference>
<dbReference type="Pfam" id="PF00069">
    <property type="entry name" value="Pkinase"/>
    <property type="match status" value="1"/>
</dbReference>
<feature type="region of interest" description="Disordered" evidence="4">
    <location>
        <begin position="358"/>
        <end position="425"/>
    </location>
</feature>
<name>A0ABN7STW0_OIKDI</name>
<feature type="compositionally biased region" description="Low complexity" evidence="4">
    <location>
        <begin position="588"/>
        <end position="607"/>
    </location>
</feature>
<dbReference type="Gene3D" id="1.10.510.10">
    <property type="entry name" value="Transferase(Phosphotransferase) domain 1"/>
    <property type="match status" value="1"/>
</dbReference>
<dbReference type="SUPFAM" id="SSF56112">
    <property type="entry name" value="Protein kinase-like (PK-like)"/>
    <property type="match status" value="1"/>
</dbReference>
<accession>A0ABN7STW0</accession>
<feature type="region of interest" description="Disordered" evidence="4">
    <location>
        <begin position="573"/>
        <end position="610"/>
    </location>
</feature>